<sequence>MESFLNISNQNLIEIATNAQSNYLNANPFPSATFDNFFNPQLLEEILEEFPDLSKKDSISFNDQKQIKLAGKGESNFGPKTKSFMHFLNSEPFINFLQILTGIKEPLIGDPYFFGGGQHEIKKGGLLKVHADFNKHPQLHLDRRINVLVYLNKDWKEEYGGYFELWDKNMEKCEKKILPVFNTMAIFSTTDFSYHGHPDALNCPEGMSRKSLALYYYSNGRPASEINQNLEKHNTLFKERKNNATDNIAFKLTTKEKVKILVKDLLPPIIGKIIKGQKG</sequence>
<proteinExistence type="predicted"/>
<dbReference type="RefSeq" id="WP_379042249.1">
    <property type="nucleotide sequence ID" value="NZ_JBHSKW010000021.1"/>
</dbReference>
<dbReference type="InterPro" id="IPR051842">
    <property type="entry name" value="uS12_prolyl_hydroxylase"/>
</dbReference>
<evidence type="ECO:0000313" key="3">
    <source>
        <dbReference type="Proteomes" id="UP001597546"/>
    </source>
</evidence>
<dbReference type="PANTHER" id="PTHR12117">
    <property type="entry name" value="HISTONE ACETYLTRANSFERASE COMPLEX"/>
    <property type="match status" value="1"/>
</dbReference>
<feature type="domain" description="Prolyl 4-hydroxylase alpha subunit Fe(2+) 2OG dioxygenase" evidence="1">
    <location>
        <begin position="121"/>
        <end position="217"/>
    </location>
</feature>
<gene>
    <name evidence="2" type="ORF">ACFSSE_05335</name>
</gene>
<comment type="caution">
    <text evidence="2">The sequence shown here is derived from an EMBL/GenBank/DDBJ whole genome shotgun (WGS) entry which is preliminary data.</text>
</comment>
<dbReference type="InterPro" id="IPR044862">
    <property type="entry name" value="Pro_4_hyd_alph_FE2OG_OXY"/>
</dbReference>
<accession>A0ABW5TPD1</accession>
<reference evidence="3" key="1">
    <citation type="journal article" date="2019" name="Int. J. Syst. Evol. Microbiol.">
        <title>The Global Catalogue of Microorganisms (GCM) 10K type strain sequencing project: providing services to taxonomists for standard genome sequencing and annotation.</title>
        <authorList>
            <consortium name="The Broad Institute Genomics Platform"/>
            <consortium name="The Broad Institute Genome Sequencing Center for Infectious Disease"/>
            <person name="Wu L."/>
            <person name="Ma J."/>
        </authorList>
    </citation>
    <scope>NUCLEOTIDE SEQUENCE [LARGE SCALE GENOMIC DNA]</scope>
    <source>
        <strain evidence="3">KCTC 42456</strain>
    </source>
</reference>
<organism evidence="2 3">
    <name type="scientific">Pedobacter alpinus</name>
    <dbReference type="NCBI Taxonomy" id="1590643"/>
    <lineage>
        <taxon>Bacteria</taxon>
        <taxon>Pseudomonadati</taxon>
        <taxon>Bacteroidota</taxon>
        <taxon>Sphingobacteriia</taxon>
        <taxon>Sphingobacteriales</taxon>
        <taxon>Sphingobacteriaceae</taxon>
        <taxon>Pedobacter</taxon>
    </lineage>
</organism>
<dbReference type="Gene3D" id="2.60.120.620">
    <property type="entry name" value="q2cbj1_9rhob like domain"/>
    <property type="match status" value="1"/>
</dbReference>
<evidence type="ECO:0000259" key="1">
    <source>
        <dbReference type="Pfam" id="PF13640"/>
    </source>
</evidence>
<keyword evidence="3" id="KW-1185">Reference proteome</keyword>
<protein>
    <submittedName>
        <fullName evidence="2">2OG-Fe(II) oxygenase</fullName>
    </submittedName>
</protein>
<dbReference type="Pfam" id="PF13640">
    <property type="entry name" value="2OG-FeII_Oxy_3"/>
    <property type="match status" value="1"/>
</dbReference>
<name>A0ABW5TPD1_9SPHI</name>
<dbReference type="EMBL" id="JBHULV010000015">
    <property type="protein sequence ID" value="MFD2731122.1"/>
    <property type="molecule type" value="Genomic_DNA"/>
</dbReference>
<evidence type="ECO:0000313" key="2">
    <source>
        <dbReference type="EMBL" id="MFD2731122.1"/>
    </source>
</evidence>
<dbReference type="Proteomes" id="UP001597546">
    <property type="component" value="Unassembled WGS sequence"/>
</dbReference>
<dbReference type="PANTHER" id="PTHR12117:SF0">
    <property type="entry name" value="PROLYL 3-HYDROXYLASE OGFOD1"/>
    <property type="match status" value="1"/>
</dbReference>